<keyword evidence="1" id="KW-1133">Transmembrane helix</keyword>
<sequence>MSITDLTKADAENIQTILQYIRENGVIHKDQAPDALRFIPPAQYAGYRNVILAIDPAVVEYDPLSDNVGLPATEHLETYMDKGGFLHTYNAELIRVQQETQARQWARALQQQQENGGPAQPDLAAVSAGKSAGHRATIAMILAIIALLIEIIMLINK</sequence>
<evidence type="ECO:0000313" key="2">
    <source>
        <dbReference type="EMBL" id="SDC10414.1"/>
    </source>
</evidence>
<dbReference type="OrthoDB" id="9871833at2"/>
<dbReference type="AlphaFoldDB" id="A0A1G6IVC0"/>
<accession>A0A1G6IVC0</accession>
<dbReference type="Proteomes" id="UP000198757">
    <property type="component" value="Unassembled WGS sequence"/>
</dbReference>
<name>A0A1G6IVC0_NIADE</name>
<gene>
    <name evidence="2" type="ORF">SAMN04487894_101338</name>
</gene>
<keyword evidence="1" id="KW-0812">Transmembrane</keyword>
<evidence type="ECO:0000313" key="3">
    <source>
        <dbReference type="Proteomes" id="UP000198757"/>
    </source>
</evidence>
<feature type="transmembrane region" description="Helical" evidence="1">
    <location>
        <begin position="136"/>
        <end position="155"/>
    </location>
</feature>
<organism evidence="2 3">
    <name type="scientific">Niabella drilacis (strain DSM 25811 / CCM 8410 / CCUG 62505 / LMG 26954 / E90)</name>
    <dbReference type="NCBI Taxonomy" id="1285928"/>
    <lineage>
        <taxon>Bacteria</taxon>
        <taxon>Pseudomonadati</taxon>
        <taxon>Bacteroidota</taxon>
        <taxon>Chitinophagia</taxon>
        <taxon>Chitinophagales</taxon>
        <taxon>Chitinophagaceae</taxon>
        <taxon>Niabella</taxon>
    </lineage>
</organism>
<dbReference type="STRING" id="1285928.SAMN04487894_101338"/>
<keyword evidence="3" id="KW-1185">Reference proteome</keyword>
<protein>
    <submittedName>
        <fullName evidence="2">Uncharacterized protein</fullName>
    </submittedName>
</protein>
<dbReference type="RefSeq" id="WP_090388280.1">
    <property type="nucleotide sequence ID" value="NZ_FMZO01000001.1"/>
</dbReference>
<keyword evidence="1" id="KW-0472">Membrane</keyword>
<reference evidence="3" key="1">
    <citation type="submission" date="2016-10" db="EMBL/GenBank/DDBJ databases">
        <authorList>
            <person name="Varghese N."/>
            <person name="Submissions S."/>
        </authorList>
    </citation>
    <scope>NUCLEOTIDE SEQUENCE [LARGE SCALE GENOMIC DNA]</scope>
    <source>
        <strain evidence="3">DSM 25811 / CCM 8410 / LMG 26954 / E90</strain>
    </source>
</reference>
<evidence type="ECO:0000256" key="1">
    <source>
        <dbReference type="SAM" id="Phobius"/>
    </source>
</evidence>
<proteinExistence type="predicted"/>
<dbReference type="EMBL" id="FMZO01000001">
    <property type="protein sequence ID" value="SDC10414.1"/>
    <property type="molecule type" value="Genomic_DNA"/>
</dbReference>